<sequence length="535" mass="61979">MSDWKLENLFLSSIRIYSSNKNHSGYILSKRTLKNYAICMISNGTGVLSINEVTHIAQEGDLFILLPGMTVEGTSHGLNPIHFSVIFFSCLQLKKRSKEWSMEHPLFPISGKHQLTAHDRSVKEILERILTSAKNGQIQEKLDLKYHLHTLLTKLMIVSRSQEHEPEKLIGMDYALAFLNENYMKELKMGQLAKMAGYSINHFTRIFKNRMNMTPTEYYLQQRIRKAKQLLFSSEKMKEVAQQVGYKDEHYFSRAFKKEAGVAPTLYMKDKSRRIAALYYGLDDYLMTLGLHPVAVLSYQDRVSQHYPVPTFDAISQGTVRLESIKLNYDKLIQTKPDLILTSNRFEMDETLESIAPTIMLTHSNDYARMLSYLAAILGKESQAASWKDRYAERKNMLQNKITERWGSQTAYYIRVSSSFYRIYGSLNQTGTLLYNDLGLKLPVEFPHREWAFDFQLSDLKLFNPDHIFIMTDLTEIAKQRLQQLMLSDEWLALEAVRKHQVYEASDLLFKTLGPTGRLWALNQIVSQLQIDKVK</sequence>
<dbReference type="Gene3D" id="1.10.10.60">
    <property type="entry name" value="Homeodomain-like"/>
    <property type="match status" value="2"/>
</dbReference>
<evidence type="ECO:0000256" key="4">
    <source>
        <dbReference type="ARBA" id="ARBA00022729"/>
    </source>
</evidence>
<dbReference type="InterPro" id="IPR018060">
    <property type="entry name" value="HTH_AraC"/>
</dbReference>
<dbReference type="InterPro" id="IPR003313">
    <property type="entry name" value="AraC-bd"/>
</dbReference>
<dbReference type="Proteomes" id="UP001267290">
    <property type="component" value="Unassembled WGS sequence"/>
</dbReference>
<evidence type="ECO:0000313" key="11">
    <source>
        <dbReference type="Proteomes" id="UP001267290"/>
    </source>
</evidence>
<evidence type="ECO:0000256" key="5">
    <source>
        <dbReference type="ARBA" id="ARBA00023015"/>
    </source>
</evidence>
<dbReference type="InterPro" id="IPR020449">
    <property type="entry name" value="Tscrpt_reg_AraC-type_HTH"/>
</dbReference>
<accession>A0ABU1NTK5</accession>
<dbReference type="SUPFAM" id="SSF53807">
    <property type="entry name" value="Helical backbone' metal receptor"/>
    <property type="match status" value="1"/>
</dbReference>
<keyword evidence="7" id="KW-0804">Transcription</keyword>
<dbReference type="Pfam" id="PF01497">
    <property type="entry name" value="Peripla_BP_2"/>
    <property type="match status" value="1"/>
</dbReference>
<dbReference type="PROSITE" id="PS00041">
    <property type="entry name" value="HTH_ARAC_FAMILY_1"/>
    <property type="match status" value="1"/>
</dbReference>
<keyword evidence="3" id="KW-0813">Transport</keyword>
<feature type="domain" description="HTH araC/xylS-type" evidence="8">
    <location>
        <begin position="173"/>
        <end position="270"/>
    </location>
</feature>
<name>A0ABU1NTK5_9BACL</name>
<comment type="similarity">
    <text evidence="2">Belongs to the bacterial solute-binding protein 8 family.</text>
</comment>
<dbReference type="Pfam" id="PF12833">
    <property type="entry name" value="HTH_18"/>
    <property type="match status" value="1"/>
</dbReference>
<evidence type="ECO:0000256" key="1">
    <source>
        <dbReference type="ARBA" id="ARBA00004196"/>
    </source>
</evidence>
<dbReference type="PROSITE" id="PS50983">
    <property type="entry name" value="FE_B12_PBP"/>
    <property type="match status" value="1"/>
</dbReference>
<reference evidence="10 11" key="1">
    <citation type="submission" date="2023-07" db="EMBL/GenBank/DDBJ databases">
        <title>Sorghum-associated microbial communities from plants grown in Nebraska, USA.</title>
        <authorList>
            <person name="Schachtman D."/>
        </authorList>
    </citation>
    <scope>NUCLEOTIDE SEQUENCE [LARGE SCALE GENOMIC DNA]</scope>
    <source>
        <strain evidence="10 11">CC258</strain>
    </source>
</reference>
<dbReference type="PANTHER" id="PTHR30532">
    <property type="entry name" value="IRON III DICITRATE-BINDING PERIPLASMIC PROTEIN"/>
    <property type="match status" value="1"/>
</dbReference>
<evidence type="ECO:0000256" key="3">
    <source>
        <dbReference type="ARBA" id="ARBA00022448"/>
    </source>
</evidence>
<dbReference type="InterPro" id="IPR051313">
    <property type="entry name" value="Bact_iron-sidero_bind"/>
</dbReference>
<evidence type="ECO:0000259" key="9">
    <source>
        <dbReference type="PROSITE" id="PS50983"/>
    </source>
</evidence>
<feature type="domain" description="Fe/B12 periplasmic-binding" evidence="9">
    <location>
        <begin position="274"/>
        <end position="533"/>
    </location>
</feature>
<dbReference type="Pfam" id="PF02311">
    <property type="entry name" value="AraC_binding"/>
    <property type="match status" value="1"/>
</dbReference>
<dbReference type="InterPro" id="IPR009057">
    <property type="entry name" value="Homeodomain-like_sf"/>
</dbReference>
<dbReference type="PRINTS" id="PR00032">
    <property type="entry name" value="HTHARAC"/>
</dbReference>
<keyword evidence="6" id="KW-0238">DNA-binding</keyword>
<evidence type="ECO:0000256" key="7">
    <source>
        <dbReference type="ARBA" id="ARBA00023163"/>
    </source>
</evidence>
<keyword evidence="5" id="KW-0805">Transcription regulation</keyword>
<keyword evidence="4" id="KW-0732">Signal</keyword>
<dbReference type="EMBL" id="JAVDSB010000001">
    <property type="protein sequence ID" value="MDR6550322.1"/>
    <property type="molecule type" value="Genomic_DNA"/>
</dbReference>
<protein>
    <submittedName>
        <fullName evidence="10">ABC-type Fe3+-hydroxamate transport system substrate-binding protein</fullName>
    </submittedName>
</protein>
<dbReference type="SUPFAM" id="SSF51215">
    <property type="entry name" value="Regulatory protein AraC"/>
    <property type="match status" value="1"/>
</dbReference>
<evidence type="ECO:0000256" key="2">
    <source>
        <dbReference type="ARBA" id="ARBA00008814"/>
    </source>
</evidence>
<dbReference type="InterPro" id="IPR018062">
    <property type="entry name" value="HTH_AraC-typ_CS"/>
</dbReference>
<dbReference type="PROSITE" id="PS01124">
    <property type="entry name" value="HTH_ARAC_FAMILY_2"/>
    <property type="match status" value="1"/>
</dbReference>
<dbReference type="InterPro" id="IPR002491">
    <property type="entry name" value="ABC_transptr_periplasmic_BD"/>
</dbReference>
<comment type="subcellular location">
    <subcellularLocation>
        <location evidence="1">Cell envelope</location>
    </subcellularLocation>
</comment>
<evidence type="ECO:0000256" key="6">
    <source>
        <dbReference type="ARBA" id="ARBA00023125"/>
    </source>
</evidence>
<proteinExistence type="inferred from homology"/>
<dbReference type="Gene3D" id="3.40.50.1980">
    <property type="entry name" value="Nitrogenase molybdenum iron protein domain"/>
    <property type="match status" value="2"/>
</dbReference>
<evidence type="ECO:0000313" key="10">
    <source>
        <dbReference type="EMBL" id="MDR6550322.1"/>
    </source>
</evidence>
<dbReference type="InterPro" id="IPR037923">
    <property type="entry name" value="HTH-like"/>
</dbReference>
<dbReference type="RefSeq" id="WP_310224887.1">
    <property type="nucleotide sequence ID" value="NZ_JAVDSB010000001.1"/>
</dbReference>
<organism evidence="10 11">
    <name type="scientific">Paenibacillus qinlingensis</name>
    <dbReference type="NCBI Taxonomy" id="1837343"/>
    <lineage>
        <taxon>Bacteria</taxon>
        <taxon>Bacillati</taxon>
        <taxon>Bacillota</taxon>
        <taxon>Bacilli</taxon>
        <taxon>Bacillales</taxon>
        <taxon>Paenibacillaceae</taxon>
        <taxon>Paenibacillus</taxon>
    </lineage>
</organism>
<gene>
    <name evidence="10" type="ORF">J2736_001505</name>
</gene>
<dbReference type="SMART" id="SM00342">
    <property type="entry name" value="HTH_ARAC"/>
    <property type="match status" value="1"/>
</dbReference>
<dbReference type="PANTHER" id="PTHR30532:SF26">
    <property type="entry name" value="IRON(3+)-HYDROXAMATE-BINDING PROTEIN FHUD"/>
    <property type="match status" value="1"/>
</dbReference>
<dbReference type="SUPFAM" id="SSF46689">
    <property type="entry name" value="Homeodomain-like"/>
    <property type="match status" value="2"/>
</dbReference>
<keyword evidence="11" id="KW-1185">Reference proteome</keyword>
<evidence type="ECO:0000259" key="8">
    <source>
        <dbReference type="PROSITE" id="PS01124"/>
    </source>
</evidence>
<comment type="caution">
    <text evidence="10">The sequence shown here is derived from an EMBL/GenBank/DDBJ whole genome shotgun (WGS) entry which is preliminary data.</text>
</comment>